<dbReference type="PROSITE" id="PS51257">
    <property type="entry name" value="PROKAR_LIPOPROTEIN"/>
    <property type="match status" value="1"/>
</dbReference>
<dbReference type="EMBL" id="JAVAIM010000001">
    <property type="protein sequence ID" value="MDP4573765.1"/>
    <property type="molecule type" value="Genomic_DNA"/>
</dbReference>
<dbReference type="RefSeq" id="WP_305931241.1">
    <property type="nucleotide sequence ID" value="NZ_JAVAIM010000001.1"/>
</dbReference>
<gene>
    <name evidence="1" type="ORF">Q9K02_01260</name>
</gene>
<evidence type="ECO:0008006" key="3">
    <source>
        <dbReference type="Google" id="ProtNLM"/>
    </source>
</evidence>
<dbReference type="Proteomes" id="UP001240639">
    <property type="component" value="Unassembled WGS sequence"/>
</dbReference>
<evidence type="ECO:0000313" key="2">
    <source>
        <dbReference type="Proteomes" id="UP001240639"/>
    </source>
</evidence>
<protein>
    <recommendedName>
        <fullName evidence="3">Lipoprotein</fullName>
    </recommendedName>
</protein>
<comment type="caution">
    <text evidence="1">The sequence shown here is derived from an EMBL/GenBank/DDBJ whole genome shotgun (WGS) entry which is preliminary data.</text>
</comment>
<evidence type="ECO:0000313" key="1">
    <source>
        <dbReference type="EMBL" id="MDP4573765.1"/>
    </source>
</evidence>
<sequence length="256" mass="27296">MIRWAILLLTGFAASACSSENARAYFAQEALQERDAAKLRLTRTEEDKFIVLRDTRHCGGGGEYRLRKGAVVPLAITAPHAFHDRGTGELALRVFAHSRAAVAAQNTVARDGSDGCEALDVARESEHLFTQFALGFSDRFPDGLIVQLHGFDGAKRSTSRAEEAAAIVSNGSPSPGPDTLDLADCLSRALAPRAVLLYPAEANELGGEGNAQGKALREAGGARFAHIELSADLREAMLSDETLLETFVACLEDTAA</sequence>
<proteinExistence type="predicted"/>
<accession>A0ABT9HKT3</accession>
<name>A0ABT9HKT3_9SPHN</name>
<keyword evidence="2" id="KW-1185">Reference proteome</keyword>
<reference evidence="1 2" key="1">
    <citation type="submission" date="2023-08" db="EMBL/GenBank/DDBJ databases">
        <title>genomic of G39.</title>
        <authorList>
            <person name="Wang Y."/>
        </authorList>
    </citation>
    <scope>NUCLEOTIDE SEQUENCE [LARGE SCALE GENOMIC DNA]</scope>
    <source>
        <strain evidence="1 2">G39</strain>
    </source>
</reference>
<organism evidence="1 2">
    <name type="scientific">Qipengyuania profundimaris</name>
    <dbReference type="NCBI Taxonomy" id="3067652"/>
    <lineage>
        <taxon>Bacteria</taxon>
        <taxon>Pseudomonadati</taxon>
        <taxon>Pseudomonadota</taxon>
        <taxon>Alphaproteobacteria</taxon>
        <taxon>Sphingomonadales</taxon>
        <taxon>Erythrobacteraceae</taxon>
        <taxon>Qipengyuania</taxon>
    </lineage>
</organism>